<dbReference type="RefSeq" id="WP_113045907.1">
    <property type="nucleotide sequence ID" value="NZ_QMFZ01000012.1"/>
</dbReference>
<organism evidence="1 2">
    <name type="scientific">Burkholderia reimsis</name>
    <dbReference type="NCBI Taxonomy" id="2234132"/>
    <lineage>
        <taxon>Bacteria</taxon>
        <taxon>Pseudomonadati</taxon>
        <taxon>Pseudomonadota</taxon>
        <taxon>Betaproteobacteria</taxon>
        <taxon>Burkholderiales</taxon>
        <taxon>Burkholderiaceae</taxon>
        <taxon>Burkholderia</taxon>
    </lineage>
</organism>
<dbReference type="Pfam" id="PF05488">
    <property type="entry name" value="PAAR_motif"/>
    <property type="match status" value="1"/>
</dbReference>
<dbReference type="Proteomes" id="UP000252458">
    <property type="component" value="Unassembled WGS sequence"/>
</dbReference>
<protein>
    <submittedName>
        <fullName evidence="1">PAAR domain-containing protein</fullName>
    </submittedName>
</protein>
<evidence type="ECO:0000313" key="2">
    <source>
        <dbReference type="Proteomes" id="UP000252458"/>
    </source>
</evidence>
<dbReference type="EMBL" id="QMFZ01000012">
    <property type="protein sequence ID" value="RBB38919.1"/>
    <property type="molecule type" value="Genomic_DNA"/>
</dbReference>
<sequence length="176" mass="18422">MRKAAVRNGDPTTTRGFVIAHSSTIFDDGKRVALGGDEATCGNCKGAWKIFGTGDGMTEKGRAVVVNGDLVLCPCKQNRVIVGNDPGIFLECDDGSSTVRRSVAVNSAPANEAAAGMNQHFRIVNSDGTPVEGLQYRLETSDGRTIIGITSSDGLSKIVSASNAQQVRLLLHISGS</sequence>
<proteinExistence type="predicted"/>
<name>A0A365QWQ1_9BURK</name>
<dbReference type="InterPro" id="IPR008727">
    <property type="entry name" value="PAAR_motif"/>
</dbReference>
<evidence type="ECO:0000313" key="1">
    <source>
        <dbReference type="EMBL" id="RBB38919.1"/>
    </source>
</evidence>
<dbReference type="AlphaFoldDB" id="A0A365QWQ1"/>
<comment type="caution">
    <text evidence="1">The sequence shown here is derived from an EMBL/GenBank/DDBJ whole genome shotgun (WGS) entry which is preliminary data.</text>
</comment>
<keyword evidence="2" id="KW-1185">Reference proteome</keyword>
<reference evidence="1 2" key="1">
    <citation type="submission" date="2018-06" db="EMBL/GenBank/DDBJ databases">
        <title>Draft genome sequence of Burkholderia reimsis strain BE51 isolated from a French agricultural soil.</title>
        <authorList>
            <person name="Esmaeel Q."/>
        </authorList>
    </citation>
    <scope>NUCLEOTIDE SEQUENCE [LARGE SCALE GENOMIC DNA]</scope>
    <source>
        <strain evidence="1 2">BE51</strain>
    </source>
</reference>
<gene>
    <name evidence="1" type="ORF">DPV79_16200</name>
</gene>
<dbReference type="CDD" id="cd14744">
    <property type="entry name" value="PAAR_CT_2"/>
    <property type="match status" value="1"/>
</dbReference>
<accession>A0A365QWQ1</accession>